<keyword evidence="2" id="KW-0238">DNA-binding</keyword>
<evidence type="ECO:0000256" key="1">
    <source>
        <dbReference type="ARBA" id="ARBA00023015"/>
    </source>
</evidence>
<keyword evidence="7" id="KW-1185">Reference proteome</keyword>
<evidence type="ECO:0000259" key="5">
    <source>
        <dbReference type="PROSITE" id="PS01124"/>
    </source>
</evidence>
<dbReference type="Pfam" id="PF02311">
    <property type="entry name" value="AraC_binding"/>
    <property type="match status" value="1"/>
</dbReference>
<dbReference type="Pfam" id="PF12833">
    <property type="entry name" value="HTH_18"/>
    <property type="match status" value="1"/>
</dbReference>
<organism evidence="6 7">
    <name type="scientific">Cohnella fermenti</name>
    <dbReference type="NCBI Taxonomy" id="2565925"/>
    <lineage>
        <taxon>Bacteria</taxon>
        <taxon>Bacillati</taxon>
        <taxon>Bacillota</taxon>
        <taxon>Bacilli</taxon>
        <taxon>Bacillales</taxon>
        <taxon>Paenibacillaceae</taxon>
        <taxon>Cohnella</taxon>
    </lineage>
</organism>
<dbReference type="AlphaFoldDB" id="A0A4S4BQP1"/>
<name>A0A4S4BQP1_9BACL</name>
<dbReference type="Gene3D" id="2.60.120.10">
    <property type="entry name" value="Jelly Rolls"/>
    <property type="match status" value="1"/>
</dbReference>
<dbReference type="SUPFAM" id="SSF51215">
    <property type="entry name" value="Regulatory protein AraC"/>
    <property type="match status" value="1"/>
</dbReference>
<dbReference type="InterPro" id="IPR018060">
    <property type="entry name" value="HTH_AraC"/>
</dbReference>
<dbReference type="SMART" id="SM00342">
    <property type="entry name" value="HTH_ARAC"/>
    <property type="match status" value="1"/>
</dbReference>
<feature type="domain" description="HTH araC/xylS-type" evidence="5">
    <location>
        <begin position="193"/>
        <end position="291"/>
    </location>
</feature>
<keyword evidence="3" id="KW-0010">Activator</keyword>
<dbReference type="InterPro" id="IPR003313">
    <property type="entry name" value="AraC-bd"/>
</dbReference>
<evidence type="ECO:0000256" key="2">
    <source>
        <dbReference type="ARBA" id="ARBA00023125"/>
    </source>
</evidence>
<keyword evidence="4" id="KW-0804">Transcription</keyword>
<gene>
    <name evidence="6" type="ORF">E6C55_17155</name>
</gene>
<proteinExistence type="predicted"/>
<dbReference type="Proteomes" id="UP000310636">
    <property type="component" value="Unassembled WGS sequence"/>
</dbReference>
<dbReference type="PANTHER" id="PTHR46796">
    <property type="entry name" value="HTH-TYPE TRANSCRIPTIONAL ACTIVATOR RHAS-RELATED"/>
    <property type="match status" value="1"/>
</dbReference>
<comment type="caution">
    <text evidence="6">The sequence shown here is derived from an EMBL/GenBank/DDBJ whole genome shotgun (WGS) entry which is preliminary data.</text>
</comment>
<dbReference type="OrthoDB" id="9816335at2"/>
<evidence type="ECO:0000256" key="4">
    <source>
        <dbReference type="ARBA" id="ARBA00023163"/>
    </source>
</evidence>
<evidence type="ECO:0000313" key="6">
    <source>
        <dbReference type="EMBL" id="THF77095.1"/>
    </source>
</evidence>
<evidence type="ECO:0000313" key="7">
    <source>
        <dbReference type="Proteomes" id="UP000310636"/>
    </source>
</evidence>
<dbReference type="Gene3D" id="1.10.10.60">
    <property type="entry name" value="Homeodomain-like"/>
    <property type="match status" value="2"/>
</dbReference>
<dbReference type="EMBL" id="SSOB01000021">
    <property type="protein sequence ID" value="THF77095.1"/>
    <property type="molecule type" value="Genomic_DNA"/>
</dbReference>
<dbReference type="SUPFAM" id="SSF46689">
    <property type="entry name" value="Homeodomain-like"/>
    <property type="match status" value="2"/>
</dbReference>
<evidence type="ECO:0000256" key="3">
    <source>
        <dbReference type="ARBA" id="ARBA00023159"/>
    </source>
</evidence>
<dbReference type="GO" id="GO:0043565">
    <property type="term" value="F:sequence-specific DNA binding"/>
    <property type="evidence" value="ECO:0007669"/>
    <property type="project" value="InterPro"/>
</dbReference>
<reference evidence="6 7" key="1">
    <citation type="submission" date="2019-04" db="EMBL/GenBank/DDBJ databases">
        <title>Cohnella sp. nov. isolated from preserved vegetables.</title>
        <authorList>
            <person name="Lin S.-Y."/>
            <person name="Hung M.-H."/>
            <person name="Young C.-C."/>
        </authorList>
    </citation>
    <scope>NUCLEOTIDE SEQUENCE [LARGE SCALE GENOMIC DNA]</scope>
    <source>
        <strain evidence="6 7">CC-MHH1044</strain>
    </source>
</reference>
<dbReference type="PROSITE" id="PS00041">
    <property type="entry name" value="HTH_ARAC_FAMILY_1"/>
    <property type="match status" value="1"/>
</dbReference>
<dbReference type="InterPro" id="IPR050204">
    <property type="entry name" value="AraC_XylS_family_regulators"/>
</dbReference>
<dbReference type="PROSITE" id="PS01124">
    <property type="entry name" value="HTH_ARAC_FAMILY_2"/>
    <property type="match status" value="1"/>
</dbReference>
<dbReference type="InterPro" id="IPR037923">
    <property type="entry name" value="HTH-like"/>
</dbReference>
<keyword evidence="1" id="KW-0805">Transcription regulation</keyword>
<dbReference type="GO" id="GO:0003700">
    <property type="term" value="F:DNA-binding transcription factor activity"/>
    <property type="evidence" value="ECO:0007669"/>
    <property type="project" value="InterPro"/>
</dbReference>
<protein>
    <submittedName>
        <fullName evidence="6">Helix-turn-helix domain-containing protein</fullName>
    </submittedName>
</protein>
<dbReference type="InterPro" id="IPR018062">
    <property type="entry name" value="HTH_AraC-typ_CS"/>
</dbReference>
<sequence>MDRVLHGDAFFRKDELFSIVRYAEAERNCRLYHSHDFLEICYVHAGSGFHQVGDTEYRTGRGDVYIINDGTKHSFYRGETDEELITYNLLFKPGFLDDRLLPFDDFSSLSFSFLFEGIWEQDSLPEGVRLSIRNRHEMDTLLGDMMQEYHQALPGHQAILRSHLIRLIVLLMRTLHQQGEGDPVRQRSVAMVEAAIRHLQANYAQTIDIAELARKSFFSKNYFARLFKETTGITVYQYGQQVRIEEACRLIRETDKALGEIALEVGYADYKTFFSAFRKLKGASPQVYRDEL</sequence>
<dbReference type="RefSeq" id="WP_136371043.1">
    <property type="nucleotide sequence ID" value="NZ_SSOB01000021.1"/>
</dbReference>
<dbReference type="InterPro" id="IPR009057">
    <property type="entry name" value="Homeodomain-like_sf"/>
</dbReference>
<accession>A0A4S4BQP1</accession>
<dbReference type="InterPro" id="IPR014710">
    <property type="entry name" value="RmlC-like_jellyroll"/>
</dbReference>